<protein>
    <recommendedName>
        <fullName evidence="2">CCHC-type domain-containing protein</fullName>
    </recommendedName>
</protein>
<evidence type="ECO:0000313" key="3">
    <source>
        <dbReference type="EMBL" id="GFA87807.1"/>
    </source>
</evidence>
<evidence type="ECO:0000256" key="1">
    <source>
        <dbReference type="PROSITE-ProRule" id="PRU00047"/>
    </source>
</evidence>
<dbReference type="SUPFAM" id="SSF57756">
    <property type="entry name" value="Retrovirus zinc finger-like domains"/>
    <property type="match status" value="1"/>
</dbReference>
<dbReference type="InterPro" id="IPR036875">
    <property type="entry name" value="Znf_CCHC_sf"/>
</dbReference>
<keyword evidence="1" id="KW-0479">Metal-binding</keyword>
<dbReference type="InterPro" id="IPR001878">
    <property type="entry name" value="Znf_CCHC"/>
</dbReference>
<keyword evidence="1" id="KW-0863">Zinc-finger</keyword>
<dbReference type="SMART" id="SM00343">
    <property type="entry name" value="ZnF_C2HC"/>
    <property type="match status" value="2"/>
</dbReference>
<dbReference type="Pfam" id="PF00098">
    <property type="entry name" value="zf-CCHC"/>
    <property type="match status" value="1"/>
</dbReference>
<feature type="domain" description="CCHC-type" evidence="2">
    <location>
        <begin position="31"/>
        <end position="44"/>
    </location>
</feature>
<evidence type="ECO:0000259" key="2">
    <source>
        <dbReference type="PROSITE" id="PS50158"/>
    </source>
</evidence>
<gene>
    <name evidence="3" type="ORF">Tci_659779</name>
</gene>
<proteinExistence type="predicted"/>
<comment type="caution">
    <text evidence="3">The sequence shown here is derived from an EMBL/GenBank/DDBJ whole genome shotgun (WGS) entry which is preliminary data.</text>
</comment>
<dbReference type="PROSITE" id="PS50158">
    <property type="entry name" value="ZF_CCHC"/>
    <property type="match status" value="1"/>
</dbReference>
<dbReference type="AlphaFoldDB" id="A0A699KD41"/>
<name>A0A699KD41_TANCI</name>
<dbReference type="GO" id="GO:0003676">
    <property type="term" value="F:nucleic acid binding"/>
    <property type="evidence" value="ECO:0007669"/>
    <property type="project" value="InterPro"/>
</dbReference>
<dbReference type="EMBL" id="BKCJ010505811">
    <property type="protein sequence ID" value="GFA87807.1"/>
    <property type="molecule type" value="Genomic_DNA"/>
</dbReference>
<organism evidence="3">
    <name type="scientific">Tanacetum cinerariifolium</name>
    <name type="common">Dalmatian daisy</name>
    <name type="synonym">Chrysanthemum cinerariifolium</name>
    <dbReference type="NCBI Taxonomy" id="118510"/>
    <lineage>
        <taxon>Eukaryota</taxon>
        <taxon>Viridiplantae</taxon>
        <taxon>Streptophyta</taxon>
        <taxon>Embryophyta</taxon>
        <taxon>Tracheophyta</taxon>
        <taxon>Spermatophyta</taxon>
        <taxon>Magnoliopsida</taxon>
        <taxon>eudicotyledons</taxon>
        <taxon>Gunneridae</taxon>
        <taxon>Pentapetalae</taxon>
        <taxon>asterids</taxon>
        <taxon>campanulids</taxon>
        <taxon>Asterales</taxon>
        <taxon>Asteraceae</taxon>
        <taxon>Asteroideae</taxon>
        <taxon>Anthemideae</taxon>
        <taxon>Anthemidinae</taxon>
        <taxon>Tanacetum</taxon>
    </lineage>
</organism>
<keyword evidence="1" id="KW-0862">Zinc</keyword>
<accession>A0A699KD41</accession>
<sequence length="319" mass="35612">MRARRFLQKTGRNLGDNGPTSMGFDMSKVECYNCHKKGHFARECMSPKDSRKTVVVEPRRRIVLEEPANYALMAFSSSSSSFDNEVPSCSKACSKAYTQLHTQYDTLTADFRKSQFDVISYQTGTFMPPKPNLVFNTAPIAVETDHLAFNVQLSPTKPDQNLSHTTRPTAPIIEDWVSDSEDESETKASQIVPSFVQSSEQVKSPRHFVQPVETSIPAATPTPASLKSASNGKIRNRKSCFVCKSVDHLIKDSDYHAKKMAQPTPRNYAHRGNHKQYAPLTHFNPQKHMVPTALPTQSKPVFNTVVRPVSATVPKINVT</sequence>
<dbReference type="Gene3D" id="4.10.60.10">
    <property type="entry name" value="Zinc finger, CCHC-type"/>
    <property type="match status" value="1"/>
</dbReference>
<reference evidence="3" key="1">
    <citation type="journal article" date="2019" name="Sci. Rep.">
        <title>Draft genome of Tanacetum cinerariifolium, the natural source of mosquito coil.</title>
        <authorList>
            <person name="Yamashiro T."/>
            <person name="Shiraishi A."/>
            <person name="Satake H."/>
            <person name="Nakayama K."/>
        </authorList>
    </citation>
    <scope>NUCLEOTIDE SEQUENCE</scope>
</reference>
<dbReference type="GO" id="GO:0008270">
    <property type="term" value="F:zinc ion binding"/>
    <property type="evidence" value="ECO:0007669"/>
    <property type="project" value="UniProtKB-KW"/>
</dbReference>